<feature type="compositionally biased region" description="Basic and acidic residues" evidence="1">
    <location>
        <begin position="218"/>
        <end position="229"/>
    </location>
</feature>
<accession>A0A8J8AX28</accession>
<evidence type="ECO:0000256" key="1">
    <source>
        <dbReference type="SAM" id="MobiDB-lite"/>
    </source>
</evidence>
<keyword evidence="2" id="KW-1133">Transmembrane helix</keyword>
<reference evidence="3" key="2">
    <citation type="submission" date="2021-04" db="EMBL/GenBank/DDBJ databases">
        <authorList>
            <person name="Karlyshev A.V."/>
        </authorList>
    </citation>
    <scope>NUCLEOTIDE SEQUENCE</scope>
    <source>
        <strain evidence="3">LMG 29479</strain>
    </source>
</reference>
<proteinExistence type="predicted"/>
<dbReference type="RefSeq" id="WP_211926151.1">
    <property type="nucleotide sequence ID" value="NZ_JAGQFT020000014.1"/>
</dbReference>
<reference evidence="4 5" key="1">
    <citation type="journal article" date="2021" name="Microbiol. Resour. Announc.">
        <title>Draft Genome Sequence of Coralloluteibacterium stylophorae LMG 29479T.</title>
        <authorList>
            <person name="Karlyshev A.V."/>
            <person name="Kudryashova E.B."/>
            <person name="Ariskina E.V."/>
            <person name="Conroy A.P."/>
            <person name="Abidueva E.Y."/>
        </authorList>
    </citation>
    <scope>NUCLEOTIDE SEQUENCE [LARGE SCALE GENOMIC DNA]</scope>
    <source>
        <strain evidence="4 5">LMG 29479</strain>
    </source>
</reference>
<keyword evidence="2" id="KW-0812">Transmembrane</keyword>
<keyword evidence="5" id="KW-1185">Reference proteome</keyword>
<dbReference type="EMBL" id="JAGQFT020000014">
    <property type="protein sequence ID" value="MBS7458841.1"/>
    <property type="molecule type" value="Genomic_DNA"/>
</dbReference>
<feature type="region of interest" description="Disordered" evidence="1">
    <location>
        <begin position="204"/>
        <end position="229"/>
    </location>
</feature>
<organism evidence="3">
    <name type="scientific">Coralloluteibacterium stylophorae</name>
    <dbReference type="NCBI Taxonomy" id="1776034"/>
    <lineage>
        <taxon>Bacteria</taxon>
        <taxon>Pseudomonadati</taxon>
        <taxon>Pseudomonadota</taxon>
        <taxon>Gammaproteobacteria</taxon>
        <taxon>Lysobacterales</taxon>
        <taxon>Lysobacteraceae</taxon>
        <taxon>Coralloluteibacterium</taxon>
    </lineage>
</organism>
<dbReference type="AlphaFoldDB" id="A0A8J8AX28"/>
<comment type="caution">
    <text evidence="3">The sequence shown here is derived from an EMBL/GenBank/DDBJ whole genome shotgun (WGS) entry which is preliminary data.</text>
</comment>
<name>A0A8J8AX28_9GAMM</name>
<keyword evidence="2" id="KW-0472">Membrane</keyword>
<evidence type="ECO:0000313" key="4">
    <source>
        <dbReference type="EMBL" id="MBS7458841.1"/>
    </source>
</evidence>
<sequence>MLDRLLDYAPLISAGMTGVTALIWIVYLNVFLSSYRRQHRPSILITSGAGKGMNAHCFVTNLGLEPVYLIDIILDLTRRDGATVRAVIPERNEHLRDDDHVDLEDARSATNVGPLGSGEEKDIGRFRALIERACAEDPGISPDMPLRCLEITVVTVTASRAELYGASRRYIVEDGDDGRLRLRPTTIKARQLHSALARRRLARELERELGADPEEGGDPTRDRRAAAPP</sequence>
<dbReference type="Proteomes" id="UP000675747">
    <property type="component" value="Unassembled WGS sequence"/>
</dbReference>
<protein>
    <submittedName>
        <fullName evidence="3">Uncharacterized protein</fullName>
    </submittedName>
</protein>
<evidence type="ECO:0000313" key="5">
    <source>
        <dbReference type="Proteomes" id="UP000675747"/>
    </source>
</evidence>
<evidence type="ECO:0000256" key="2">
    <source>
        <dbReference type="SAM" id="Phobius"/>
    </source>
</evidence>
<evidence type="ECO:0000313" key="3">
    <source>
        <dbReference type="EMBL" id="MBR0562206.1"/>
    </source>
</evidence>
<feature type="transmembrane region" description="Helical" evidence="2">
    <location>
        <begin position="12"/>
        <end position="32"/>
    </location>
</feature>
<gene>
    <name evidence="4" type="ORF">KB893_016990</name>
    <name evidence="3" type="ORF">KB893_06705</name>
</gene>
<dbReference type="EMBL" id="JAGQFT010000039">
    <property type="protein sequence ID" value="MBR0562206.1"/>
    <property type="molecule type" value="Genomic_DNA"/>
</dbReference>